<name>A0A2P6MKT7_ALKUR</name>
<dbReference type="HAMAP" id="MF_00902">
    <property type="entry name" value="TatC"/>
    <property type="match status" value="1"/>
</dbReference>
<dbReference type="GO" id="GO:0033281">
    <property type="term" value="C:TAT protein transport complex"/>
    <property type="evidence" value="ECO:0007669"/>
    <property type="project" value="UniProtKB-UniRule"/>
</dbReference>
<evidence type="ECO:0000313" key="7">
    <source>
        <dbReference type="Proteomes" id="UP000243650"/>
    </source>
</evidence>
<dbReference type="AlphaFoldDB" id="A0A2P6MKT7"/>
<dbReference type="NCBIfam" id="TIGR00945">
    <property type="entry name" value="tatC"/>
    <property type="match status" value="1"/>
</dbReference>
<dbReference type="GO" id="GO:0065002">
    <property type="term" value="P:intracellular protein transmembrane transport"/>
    <property type="evidence" value="ECO:0007669"/>
    <property type="project" value="TreeGrafter"/>
</dbReference>
<dbReference type="RefSeq" id="WP_105957911.1">
    <property type="nucleotide sequence ID" value="NZ_PVNS01000002.1"/>
</dbReference>
<dbReference type="PANTHER" id="PTHR30371">
    <property type="entry name" value="SEC-INDEPENDENT PROTEIN TRANSLOCASE PROTEIN TATC"/>
    <property type="match status" value="1"/>
</dbReference>
<comment type="function">
    <text evidence="5">Part of the twin-arginine translocation (Tat) system that transports large folded proteins containing a characteristic twin-arginine motif in their signal peptide across membranes.</text>
</comment>
<dbReference type="InterPro" id="IPR002033">
    <property type="entry name" value="TatC"/>
</dbReference>
<dbReference type="OrthoDB" id="9777044at2"/>
<feature type="transmembrane region" description="Helical" evidence="5">
    <location>
        <begin position="102"/>
        <end position="132"/>
    </location>
</feature>
<reference evidence="6 7" key="1">
    <citation type="submission" date="2018-03" db="EMBL/GenBank/DDBJ databases">
        <title>Bacillus urumqiensis sp. nov., a moderately haloalkaliphilic bacterium isolated from a salt lake.</title>
        <authorList>
            <person name="Zhao B."/>
            <person name="Liao Z."/>
        </authorList>
    </citation>
    <scope>NUCLEOTIDE SEQUENCE [LARGE SCALE GENOMIC DNA]</scope>
    <source>
        <strain evidence="6 7">BZ-SZ-XJ18</strain>
    </source>
</reference>
<evidence type="ECO:0000256" key="2">
    <source>
        <dbReference type="ARBA" id="ARBA00022692"/>
    </source>
</evidence>
<keyword evidence="2 5" id="KW-0812">Transmembrane</keyword>
<dbReference type="GO" id="GO:0043953">
    <property type="term" value="P:protein transport by the Tat complex"/>
    <property type="evidence" value="ECO:0007669"/>
    <property type="project" value="UniProtKB-UniRule"/>
</dbReference>
<proteinExistence type="inferred from homology"/>
<feature type="transmembrane region" description="Helical" evidence="5">
    <location>
        <begin position="63"/>
        <end position="90"/>
    </location>
</feature>
<evidence type="ECO:0000256" key="1">
    <source>
        <dbReference type="ARBA" id="ARBA00004141"/>
    </source>
</evidence>
<dbReference type="PANTHER" id="PTHR30371:SF4">
    <property type="entry name" value="SEC-INDEPENDENT PROTEIN TRANSLOCASE PROTEIN TATCD"/>
    <property type="match status" value="1"/>
</dbReference>
<keyword evidence="5" id="KW-0653">Protein transport</keyword>
<feature type="transmembrane region" description="Helical" evidence="5">
    <location>
        <begin position="190"/>
        <end position="207"/>
    </location>
</feature>
<comment type="subcellular location">
    <subcellularLocation>
        <location evidence="5">Cell membrane</location>
        <topology evidence="5">Multi-pass membrane protein</topology>
    </subcellularLocation>
    <subcellularLocation>
        <location evidence="1">Membrane</location>
        <topology evidence="1">Multi-pass membrane protein</topology>
    </subcellularLocation>
</comment>
<evidence type="ECO:0000256" key="3">
    <source>
        <dbReference type="ARBA" id="ARBA00022989"/>
    </source>
</evidence>
<evidence type="ECO:0000313" key="6">
    <source>
        <dbReference type="EMBL" id="PRO66875.1"/>
    </source>
</evidence>
<comment type="subunit">
    <text evidence="5">Forms a complex with TatA.</text>
</comment>
<keyword evidence="5" id="KW-0813">Transport</keyword>
<keyword evidence="3 5" id="KW-1133">Transmembrane helix</keyword>
<feature type="transmembrane region" description="Helical" evidence="5">
    <location>
        <begin position="21"/>
        <end position="43"/>
    </location>
</feature>
<protein>
    <recommendedName>
        <fullName evidence="5">Sec-independent protein translocase protein TatC</fullName>
    </recommendedName>
</protein>
<evidence type="ECO:0000256" key="4">
    <source>
        <dbReference type="ARBA" id="ARBA00023136"/>
    </source>
</evidence>
<dbReference type="EMBL" id="PVNS01000002">
    <property type="protein sequence ID" value="PRO66875.1"/>
    <property type="molecule type" value="Genomic_DNA"/>
</dbReference>
<keyword evidence="5" id="KW-0811">Translocation</keyword>
<keyword evidence="7" id="KW-1185">Reference proteome</keyword>
<gene>
    <name evidence="5 6" type="primary">tatC</name>
    <name evidence="6" type="ORF">C6I21_02835</name>
</gene>
<feature type="transmembrane region" description="Helical" evidence="5">
    <location>
        <begin position="213"/>
        <end position="232"/>
    </location>
</feature>
<sequence>MSKQSREMEIVEHLDELRKRIFIVLGVFIAAFAASFIFVEEIYDLLTKDLGTQLVVLGPLDIILIYLSIAAVIALAVTVPVIISQVWMFVKPGLTEEERKASAVYIPVSFVLFAAGILFGYFIILPLVLQFLLALGEGTFQTMFTADRYFQFVLRMTVPFSILFEMPLVVMFLTTIGVISPYGMQKNRKYAYFAIVIVSVLVSPPDFLSDVLVILPLIVLYEISIRLSAVVYKKRLRRLREEEKNASSGSM</sequence>
<dbReference type="Pfam" id="PF00902">
    <property type="entry name" value="TatC"/>
    <property type="match status" value="1"/>
</dbReference>
<comment type="caution">
    <text evidence="6">The sequence shown here is derived from an EMBL/GenBank/DDBJ whole genome shotgun (WGS) entry which is preliminary data.</text>
</comment>
<comment type="similarity">
    <text evidence="5">Belongs to the TatC family.</text>
</comment>
<dbReference type="GO" id="GO:0009977">
    <property type="term" value="F:proton motive force dependent protein transmembrane transporter activity"/>
    <property type="evidence" value="ECO:0007669"/>
    <property type="project" value="TreeGrafter"/>
</dbReference>
<keyword evidence="5" id="KW-1003">Cell membrane</keyword>
<accession>A0A2P6MKT7</accession>
<evidence type="ECO:0000256" key="5">
    <source>
        <dbReference type="HAMAP-Rule" id="MF_00902"/>
    </source>
</evidence>
<dbReference type="PRINTS" id="PR01840">
    <property type="entry name" value="TATCFAMILY"/>
</dbReference>
<feature type="transmembrane region" description="Helical" evidence="5">
    <location>
        <begin position="152"/>
        <end position="178"/>
    </location>
</feature>
<organism evidence="6 7">
    <name type="scientific">Alkalicoccus urumqiensis</name>
    <name type="common">Bacillus urumqiensis</name>
    <dbReference type="NCBI Taxonomy" id="1548213"/>
    <lineage>
        <taxon>Bacteria</taxon>
        <taxon>Bacillati</taxon>
        <taxon>Bacillota</taxon>
        <taxon>Bacilli</taxon>
        <taxon>Bacillales</taxon>
        <taxon>Bacillaceae</taxon>
        <taxon>Alkalicoccus</taxon>
    </lineage>
</organism>
<keyword evidence="4 5" id="KW-0472">Membrane</keyword>
<dbReference type="Proteomes" id="UP000243650">
    <property type="component" value="Unassembled WGS sequence"/>
</dbReference>